<gene>
    <name evidence="1" type="ORF">BJ958_001382</name>
</gene>
<dbReference type="RefSeq" id="WP_179726168.1">
    <property type="nucleotide sequence ID" value="NZ_BAABEF010000001.1"/>
</dbReference>
<organism evidence="1 2">
    <name type="scientific">Nocardioides kongjuensis</name>
    <dbReference type="NCBI Taxonomy" id="349522"/>
    <lineage>
        <taxon>Bacteria</taxon>
        <taxon>Bacillati</taxon>
        <taxon>Actinomycetota</taxon>
        <taxon>Actinomycetes</taxon>
        <taxon>Propionibacteriales</taxon>
        <taxon>Nocardioidaceae</taxon>
        <taxon>Nocardioides</taxon>
    </lineage>
</organism>
<keyword evidence="2" id="KW-1185">Reference proteome</keyword>
<comment type="caution">
    <text evidence="1">The sequence shown here is derived from an EMBL/GenBank/DDBJ whole genome shotgun (WGS) entry which is preliminary data.</text>
</comment>
<protein>
    <submittedName>
        <fullName evidence="1">Putative membrane protein</fullName>
    </submittedName>
</protein>
<dbReference type="AlphaFoldDB" id="A0A852RKI8"/>
<evidence type="ECO:0000313" key="2">
    <source>
        <dbReference type="Proteomes" id="UP000582231"/>
    </source>
</evidence>
<dbReference type="Proteomes" id="UP000582231">
    <property type="component" value="Unassembled WGS sequence"/>
</dbReference>
<evidence type="ECO:0000313" key="1">
    <source>
        <dbReference type="EMBL" id="NYD29836.1"/>
    </source>
</evidence>
<reference evidence="1 2" key="1">
    <citation type="submission" date="2020-07" db="EMBL/GenBank/DDBJ databases">
        <title>Sequencing the genomes of 1000 actinobacteria strains.</title>
        <authorList>
            <person name="Klenk H.-P."/>
        </authorList>
    </citation>
    <scope>NUCLEOTIDE SEQUENCE [LARGE SCALE GENOMIC DNA]</scope>
    <source>
        <strain evidence="1 2">DSM 19082</strain>
    </source>
</reference>
<proteinExistence type="predicted"/>
<dbReference type="EMBL" id="JACCBF010000001">
    <property type="protein sequence ID" value="NYD29836.1"/>
    <property type="molecule type" value="Genomic_DNA"/>
</dbReference>
<name>A0A852RKI8_9ACTN</name>
<sequence>MYDSPLGAAAGEVRFKDLVRRGAVVVTEAVVVSWVRGSHRPHVGHLRRRSPQPGSSVLCALVSVLAHPGPDGARRVAALASRLDGTGIEHQLLVDAHRALGPGTSALLVLASDVNLDVVRPIVEHGRSRRGVVMVHADLIPSAVDVLRNALIPQIG</sequence>
<accession>A0A852RKI8</accession>